<keyword evidence="13" id="KW-1185">Reference proteome</keyword>
<accession>A0ABW7ALX3</accession>
<dbReference type="PRINTS" id="PR00344">
    <property type="entry name" value="BCTRLSENSOR"/>
</dbReference>
<evidence type="ECO:0000256" key="8">
    <source>
        <dbReference type="ARBA" id="ARBA00022989"/>
    </source>
</evidence>
<organism evidence="12 13">
    <name type="scientific">Nonomuraea marmarensis</name>
    <dbReference type="NCBI Taxonomy" id="3351344"/>
    <lineage>
        <taxon>Bacteria</taxon>
        <taxon>Bacillati</taxon>
        <taxon>Actinomycetota</taxon>
        <taxon>Actinomycetes</taxon>
        <taxon>Streptosporangiales</taxon>
        <taxon>Streptosporangiaceae</taxon>
        <taxon>Nonomuraea</taxon>
    </lineage>
</organism>
<dbReference type="InterPro" id="IPR036097">
    <property type="entry name" value="HisK_dim/P_sf"/>
</dbReference>
<dbReference type="PANTHER" id="PTHR45436:SF5">
    <property type="entry name" value="SENSOR HISTIDINE KINASE TRCS"/>
    <property type="match status" value="1"/>
</dbReference>
<evidence type="ECO:0000313" key="13">
    <source>
        <dbReference type="Proteomes" id="UP001603978"/>
    </source>
</evidence>
<evidence type="ECO:0000256" key="5">
    <source>
        <dbReference type="ARBA" id="ARBA00022679"/>
    </source>
</evidence>
<keyword evidence="9" id="KW-0902">Two-component regulatory system</keyword>
<dbReference type="PROSITE" id="PS50109">
    <property type="entry name" value="HIS_KIN"/>
    <property type="match status" value="1"/>
</dbReference>
<comment type="catalytic activity">
    <reaction evidence="1">
        <text>ATP + protein L-histidine = ADP + protein N-phospho-L-histidine.</text>
        <dbReference type="EC" id="2.7.13.3"/>
    </reaction>
</comment>
<evidence type="ECO:0000259" key="11">
    <source>
        <dbReference type="PROSITE" id="PS50109"/>
    </source>
</evidence>
<dbReference type="EMBL" id="JBICRM010000027">
    <property type="protein sequence ID" value="MFG1708395.1"/>
    <property type="molecule type" value="Genomic_DNA"/>
</dbReference>
<dbReference type="InterPro" id="IPR003661">
    <property type="entry name" value="HisK_dim/P_dom"/>
</dbReference>
<dbReference type="InterPro" id="IPR005467">
    <property type="entry name" value="His_kinase_dom"/>
</dbReference>
<dbReference type="InterPro" id="IPR036890">
    <property type="entry name" value="HATPase_C_sf"/>
</dbReference>
<dbReference type="SMART" id="SM00387">
    <property type="entry name" value="HATPase_c"/>
    <property type="match status" value="1"/>
</dbReference>
<dbReference type="InterPro" id="IPR004358">
    <property type="entry name" value="Sig_transdc_His_kin-like_C"/>
</dbReference>
<evidence type="ECO:0000256" key="10">
    <source>
        <dbReference type="ARBA" id="ARBA00023136"/>
    </source>
</evidence>
<dbReference type="Pfam" id="PF00512">
    <property type="entry name" value="HisKA"/>
    <property type="match status" value="1"/>
</dbReference>
<dbReference type="Proteomes" id="UP001603978">
    <property type="component" value="Unassembled WGS sequence"/>
</dbReference>
<comment type="subcellular location">
    <subcellularLocation>
        <location evidence="2">Cell membrane</location>
    </subcellularLocation>
</comment>
<evidence type="ECO:0000256" key="4">
    <source>
        <dbReference type="ARBA" id="ARBA00022553"/>
    </source>
</evidence>
<keyword evidence="4" id="KW-0597">Phosphoprotein</keyword>
<dbReference type="SUPFAM" id="SSF55874">
    <property type="entry name" value="ATPase domain of HSP90 chaperone/DNA topoisomerase II/histidine kinase"/>
    <property type="match status" value="1"/>
</dbReference>
<keyword evidence="8" id="KW-1133">Transmembrane helix</keyword>
<evidence type="ECO:0000256" key="2">
    <source>
        <dbReference type="ARBA" id="ARBA00004236"/>
    </source>
</evidence>
<dbReference type="SMART" id="SM00388">
    <property type="entry name" value="HisKA"/>
    <property type="match status" value="1"/>
</dbReference>
<evidence type="ECO:0000256" key="7">
    <source>
        <dbReference type="ARBA" id="ARBA00022777"/>
    </source>
</evidence>
<evidence type="ECO:0000256" key="3">
    <source>
        <dbReference type="ARBA" id="ARBA00012438"/>
    </source>
</evidence>
<evidence type="ECO:0000256" key="6">
    <source>
        <dbReference type="ARBA" id="ARBA00022692"/>
    </source>
</evidence>
<comment type="caution">
    <text evidence="12">The sequence shown here is derived from an EMBL/GenBank/DDBJ whole genome shotgun (WGS) entry which is preliminary data.</text>
</comment>
<dbReference type="Gene3D" id="1.10.287.130">
    <property type="match status" value="1"/>
</dbReference>
<keyword evidence="10" id="KW-0472">Membrane</keyword>
<evidence type="ECO:0000256" key="9">
    <source>
        <dbReference type="ARBA" id="ARBA00023012"/>
    </source>
</evidence>
<keyword evidence="5" id="KW-0808">Transferase</keyword>
<dbReference type="SUPFAM" id="SSF47384">
    <property type="entry name" value="Homodimeric domain of signal transducing histidine kinase"/>
    <property type="match status" value="1"/>
</dbReference>
<sequence>MYLVAQTGTMRGRNDLQRAALSLSEIHPETTHDRLGPGSHVVVPGGHAAPSPPATFGAAVGSPPRDHGRNLLPREPRAAGLAVESRVVAVDAGQPFGGLARPGSLQLIVGLEAAELIALAAWATWKVSGGLLRPLERVRAELAVIDFSALPARISVPGNAQEITSLCRTINNVLGRLNEDKKELEEIGHRQRQFASDISHELRNPIAGLLTHLEAAQQDPYRTPLPELLGTTLDQVIRLQAITDDMLCLARMRTCTPAERQQLDLAALVQTEISHRADRLPVRLRLTRGTTVTAVPSQIGRLLANLLDNAQRHSTHLVRVEVRATPAAVELAVSDDGPGIAVADRERVFHRFTRLDDGRRLDHNGTGLGLAIARDIAQAHHGTLSVEESSKGGARFVLRLPRVRPREMGSS</sequence>
<dbReference type="EC" id="2.7.13.3" evidence="3"/>
<dbReference type="PANTHER" id="PTHR45436">
    <property type="entry name" value="SENSOR HISTIDINE KINASE YKOH"/>
    <property type="match status" value="1"/>
</dbReference>
<evidence type="ECO:0000256" key="1">
    <source>
        <dbReference type="ARBA" id="ARBA00000085"/>
    </source>
</evidence>
<dbReference type="Pfam" id="PF02518">
    <property type="entry name" value="HATPase_c"/>
    <property type="match status" value="1"/>
</dbReference>
<dbReference type="Gene3D" id="3.30.565.10">
    <property type="entry name" value="Histidine kinase-like ATPase, C-terminal domain"/>
    <property type="match status" value="1"/>
</dbReference>
<name>A0ABW7ALX3_9ACTN</name>
<feature type="domain" description="Histidine kinase" evidence="11">
    <location>
        <begin position="197"/>
        <end position="404"/>
    </location>
</feature>
<proteinExistence type="predicted"/>
<protein>
    <recommendedName>
        <fullName evidence="3">histidine kinase</fullName>
        <ecNumber evidence="3">2.7.13.3</ecNumber>
    </recommendedName>
</protein>
<dbReference type="InterPro" id="IPR003594">
    <property type="entry name" value="HATPase_dom"/>
</dbReference>
<evidence type="ECO:0000313" key="12">
    <source>
        <dbReference type="EMBL" id="MFG1708395.1"/>
    </source>
</evidence>
<keyword evidence="6" id="KW-0812">Transmembrane</keyword>
<gene>
    <name evidence="12" type="ORF">ACFLIM_34845</name>
</gene>
<dbReference type="CDD" id="cd00082">
    <property type="entry name" value="HisKA"/>
    <property type="match status" value="1"/>
</dbReference>
<dbReference type="GO" id="GO:0016301">
    <property type="term" value="F:kinase activity"/>
    <property type="evidence" value="ECO:0007669"/>
    <property type="project" value="UniProtKB-KW"/>
</dbReference>
<dbReference type="RefSeq" id="WP_393172624.1">
    <property type="nucleotide sequence ID" value="NZ_JBICRM010000027.1"/>
</dbReference>
<dbReference type="InterPro" id="IPR050428">
    <property type="entry name" value="TCS_sensor_his_kinase"/>
</dbReference>
<reference evidence="12 13" key="1">
    <citation type="submission" date="2024-10" db="EMBL/GenBank/DDBJ databases">
        <authorList>
            <person name="Topkara A.R."/>
            <person name="Saygin H."/>
        </authorList>
    </citation>
    <scope>NUCLEOTIDE SEQUENCE [LARGE SCALE GENOMIC DNA]</scope>
    <source>
        <strain evidence="12 13">M3C6</strain>
    </source>
</reference>
<keyword evidence="7 12" id="KW-0418">Kinase</keyword>